<dbReference type="OrthoDB" id="3171102at2"/>
<feature type="domain" description="HTH lysR-type" evidence="5">
    <location>
        <begin position="3"/>
        <end position="60"/>
    </location>
</feature>
<comment type="similarity">
    <text evidence="1">Belongs to the LysR transcriptional regulatory family.</text>
</comment>
<keyword evidence="4" id="KW-0804">Transcription</keyword>
<proteinExistence type="inferred from homology"/>
<keyword evidence="2" id="KW-0805">Transcription regulation</keyword>
<dbReference type="RefSeq" id="WP_106182472.1">
    <property type="nucleotide sequence ID" value="NZ_PVNH01000015.1"/>
</dbReference>
<reference evidence="6 7" key="1">
    <citation type="submission" date="2018-03" db="EMBL/GenBank/DDBJ databases">
        <title>Genomic Encyclopedia of Type Strains, Phase III (KMG-III): the genomes of soil and plant-associated and newly described type strains.</title>
        <authorList>
            <person name="Whitman W."/>
        </authorList>
    </citation>
    <scope>NUCLEOTIDE SEQUENCE [LARGE SCALE GENOMIC DNA]</scope>
    <source>
        <strain evidence="6 7">CGMCC 4.7125</strain>
    </source>
</reference>
<dbReference type="SUPFAM" id="SSF46785">
    <property type="entry name" value="Winged helix' DNA-binding domain"/>
    <property type="match status" value="1"/>
</dbReference>
<dbReference type="CDD" id="cd08414">
    <property type="entry name" value="PBP2_LTTR_aromatics_like"/>
    <property type="match status" value="1"/>
</dbReference>
<organism evidence="6 7">
    <name type="scientific">Prauserella shujinwangii</name>
    <dbReference type="NCBI Taxonomy" id="1453103"/>
    <lineage>
        <taxon>Bacteria</taxon>
        <taxon>Bacillati</taxon>
        <taxon>Actinomycetota</taxon>
        <taxon>Actinomycetes</taxon>
        <taxon>Pseudonocardiales</taxon>
        <taxon>Pseudonocardiaceae</taxon>
        <taxon>Prauserella</taxon>
    </lineage>
</organism>
<keyword evidence="7" id="KW-1185">Reference proteome</keyword>
<dbReference type="PANTHER" id="PTHR30346">
    <property type="entry name" value="TRANSCRIPTIONAL DUAL REGULATOR HCAR-RELATED"/>
    <property type="match status" value="1"/>
</dbReference>
<name>A0A2T0LKL9_9PSEU</name>
<dbReference type="GO" id="GO:0003677">
    <property type="term" value="F:DNA binding"/>
    <property type="evidence" value="ECO:0007669"/>
    <property type="project" value="UniProtKB-KW"/>
</dbReference>
<dbReference type="InterPro" id="IPR000847">
    <property type="entry name" value="LysR_HTH_N"/>
</dbReference>
<dbReference type="SUPFAM" id="SSF53850">
    <property type="entry name" value="Periplasmic binding protein-like II"/>
    <property type="match status" value="1"/>
</dbReference>
<dbReference type="Gene3D" id="1.10.10.10">
    <property type="entry name" value="Winged helix-like DNA-binding domain superfamily/Winged helix DNA-binding domain"/>
    <property type="match status" value="1"/>
</dbReference>
<dbReference type="AlphaFoldDB" id="A0A2T0LKL9"/>
<protein>
    <submittedName>
        <fullName evidence="6">DNA-binding transcriptional LysR family regulator</fullName>
    </submittedName>
</protein>
<evidence type="ECO:0000256" key="1">
    <source>
        <dbReference type="ARBA" id="ARBA00009437"/>
    </source>
</evidence>
<dbReference type="GO" id="GO:0003700">
    <property type="term" value="F:DNA-binding transcription factor activity"/>
    <property type="evidence" value="ECO:0007669"/>
    <property type="project" value="InterPro"/>
</dbReference>
<dbReference type="Pfam" id="PF03466">
    <property type="entry name" value="LysR_substrate"/>
    <property type="match status" value="1"/>
</dbReference>
<evidence type="ECO:0000256" key="3">
    <source>
        <dbReference type="ARBA" id="ARBA00023125"/>
    </source>
</evidence>
<evidence type="ECO:0000313" key="6">
    <source>
        <dbReference type="EMBL" id="PRX43449.1"/>
    </source>
</evidence>
<dbReference type="InterPro" id="IPR036390">
    <property type="entry name" value="WH_DNA-bd_sf"/>
</dbReference>
<dbReference type="PROSITE" id="PS50931">
    <property type="entry name" value="HTH_LYSR"/>
    <property type="match status" value="1"/>
</dbReference>
<dbReference type="InterPro" id="IPR036388">
    <property type="entry name" value="WH-like_DNA-bd_sf"/>
</dbReference>
<dbReference type="GO" id="GO:0032993">
    <property type="term" value="C:protein-DNA complex"/>
    <property type="evidence" value="ECO:0007669"/>
    <property type="project" value="TreeGrafter"/>
</dbReference>
<dbReference type="Pfam" id="PF00126">
    <property type="entry name" value="HTH_1"/>
    <property type="match status" value="1"/>
</dbReference>
<dbReference type="Gene3D" id="3.40.190.290">
    <property type="match status" value="1"/>
</dbReference>
<gene>
    <name evidence="6" type="ORF">B0I33_11567</name>
</gene>
<dbReference type="EMBL" id="PVNH01000015">
    <property type="protein sequence ID" value="PRX43449.1"/>
    <property type="molecule type" value="Genomic_DNA"/>
</dbReference>
<sequence>MQLELRHLKAVCAIAEAGSVSKAASVLGLAQPALSAQLTRIESALGGCLFERDRRGARPTALGELVLARARVLLPVMSELQQEARRFAGEAETVGRFRIGSTGCPFLTGFVRRLEERFPTALVTTHSSWSADELAGLVAQGRADFVLAGVCGDAAPPRVEGLVWCTVSADPVFVLLPEDHPCARLDEVDLRALADVKWAVTPGDGCFETCFATACARAGFTPAAIYEVDAVSCIELAHSGSAVALCQPMFRQTAGLVAAPIAGAPLMWRHVLGWHARSPVAALADRVVRHAKAAHADVLGRNPRYPAWLARHPRFAPVA</sequence>
<comment type="caution">
    <text evidence="6">The sequence shown here is derived from an EMBL/GenBank/DDBJ whole genome shotgun (WGS) entry which is preliminary data.</text>
</comment>
<evidence type="ECO:0000313" key="7">
    <source>
        <dbReference type="Proteomes" id="UP000238362"/>
    </source>
</evidence>
<dbReference type="PANTHER" id="PTHR30346:SF30">
    <property type="entry name" value="SMALL NEUTRAL PROTEASE REGULATORY PROTEIN"/>
    <property type="match status" value="1"/>
</dbReference>
<dbReference type="Proteomes" id="UP000238362">
    <property type="component" value="Unassembled WGS sequence"/>
</dbReference>
<evidence type="ECO:0000256" key="2">
    <source>
        <dbReference type="ARBA" id="ARBA00023015"/>
    </source>
</evidence>
<dbReference type="PRINTS" id="PR00039">
    <property type="entry name" value="HTHLYSR"/>
</dbReference>
<accession>A0A2T0LKL9</accession>
<dbReference type="InterPro" id="IPR005119">
    <property type="entry name" value="LysR_subst-bd"/>
</dbReference>
<keyword evidence="3 6" id="KW-0238">DNA-binding</keyword>
<evidence type="ECO:0000259" key="5">
    <source>
        <dbReference type="PROSITE" id="PS50931"/>
    </source>
</evidence>
<evidence type="ECO:0000256" key="4">
    <source>
        <dbReference type="ARBA" id="ARBA00023163"/>
    </source>
</evidence>